<evidence type="ECO:0000256" key="2">
    <source>
        <dbReference type="ARBA" id="ARBA00006375"/>
    </source>
</evidence>
<keyword evidence="4 9" id="KW-0812">Transmembrane</keyword>
<keyword evidence="13" id="KW-1185">Reference proteome</keyword>
<dbReference type="GO" id="GO:0044610">
    <property type="term" value="F:FMN transmembrane transporter activity"/>
    <property type="evidence" value="ECO:0007669"/>
    <property type="project" value="TreeGrafter"/>
</dbReference>
<accession>A0AAD9D542</accession>
<feature type="repeat" description="Solcar" evidence="9">
    <location>
        <begin position="335"/>
        <end position="432"/>
    </location>
</feature>
<evidence type="ECO:0000256" key="1">
    <source>
        <dbReference type="ARBA" id="ARBA00004585"/>
    </source>
</evidence>
<dbReference type="GO" id="GO:0005778">
    <property type="term" value="C:peroxisomal membrane"/>
    <property type="evidence" value="ECO:0007669"/>
    <property type="project" value="UniProtKB-SubCell"/>
</dbReference>
<dbReference type="PANTHER" id="PTHR45939:SF5">
    <property type="entry name" value="PEROXISOMAL MEMBRANE PROTEIN PMP34"/>
    <property type="match status" value="1"/>
</dbReference>
<dbReference type="InterPro" id="IPR023395">
    <property type="entry name" value="MCP_dom_sf"/>
</dbReference>
<name>A0AAD9D542_9STRA</name>
<reference evidence="12" key="1">
    <citation type="submission" date="2023-06" db="EMBL/GenBank/DDBJ databases">
        <title>Survivors Of The Sea: Transcriptome response of Skeletonema marinoi to long-term dormancy.</title>
        <authorList>
            <person name="Pinder M.I.M."/>
            <person name="Kourtchenko O."/>
            <person name="Robertson E.K."/>
            <person name="Larsson T."/>
            <person name="Maumus F."/>
            <person name="Osuna-Cruz C.M."/>
            <person name="Vancaester E."/>
            <person name="Stenow R."/>
            <person name="Vandepoele K."/>
            <person name="Ploug H."/>
            <person name="Bruchert V."/>
            <person name="Godhe A."/>
            <person name="Topel M."/>
        </authorList>
    </citation>
    <scope>NUCLEOTIDE SEQUENCE</scope>
    <source>
        <strain evidence="12">R05AC</strain>
    </source>
</reference>
<dbReference type="AlphaFoldDB" id="A0AAD9D542"/>
<keyword evidence="8" id="KW-0576">Peroxisome</keyword>
<dbReference type="PRINTS" id="PR00926">
    <property type="entry name" value="MITOCARRIER"/>
</dbReference>
<comment type="caution">
    <text evidence="12">The sequence shown here is derived from an EMBL/GenBank/DDBJ whole genome shotgun (WGS) entry which is preliminary data.</text>
</comment>
<proteinExistence type="inferred from homology"/>
<dbReference type="Proteomes" id="UP001224775">
    <property type="component" value="Unassembled WGS sequence"/>
</dbReference>
<dbReference type="SUPFAM" id="SSF103506">
    <property type="entry name" value="Mitochondrial carrier"/>
    <property type="match status" value="1"/>
</dbReference>
<organism evidence="12 13">
    <name type="scientific">Skeletonema marinoi</name>
    <dbReference type="NCBI Taxonomy" id="267567"/>
    <lineage>
        <taxon>Eukaryota</taxon>
        <taxon>Sar</taxon>
        <taxon>Stramenopiles</taxon>
        <taxon>Ochrophyta</taxon>
        <taxon>Bacillariophyta</taxon>
        <taxon>Coscinodiscophyceae</taxon>
        <taxon>Thalassiosirophycidae</taxon>
        <taxon>Thalassiosirales</taxon>
        <taxon>Skeletonemataceae</taxon>
        <taxon>Skeletonema</taxon>
        <taxon>Skeletonema marinoi-dohrnii complex</taxon>
    </lineage>
</organism>
<dbReference type="Gene3D" id="1.50.40.10">
    <property type="entry name" value="Mitochondrial carrier domain"/>
    <property type="match status" value="2"/>
</dbReference>
<dbReference type="InterPro" id="IPR002067">
    <property type="entry name" value="MCP"/>
</dbReference>
<keyword evidence="6 11" id="KW-1133">Transmembrane helix</keyword>
<dbReference type="GO" id="GO:0051724">
    <property type="term" value="F:NAD transmembrane transporter activity"/>
    <property type="evidence" value="ECO:0007669"/>
    <property type="project" value="TreeGrafter"/>
</dbReference>
<evidence type="ECO:0000313" key="13">
    <source>
        <dbReference type="Proteomes" id="UP001224775"/>
    </source>
</evidence>
<gene>
    <name evidence="12" type="ORF">QTG54_016005</name>
</gene>
<evidence type="ECO:0000256" key="3">
    <source>
        <dbReference type="ARBA" id="ARBA00022448"/>
    </source>
</evidence>
<dbReference type="PANTHER" id="PTHR45939">
    <property type="entry name" value="PEROXISOMAL MEMBRANE PROTEIN PMP34-RELATED"/>
    <property type="match status" value="1"/>
</dbReference>
<evidence type="ECO:0000313" key="12">
    <source>
        <dbReference type="EMBL" id="KAK1733288.1"/>
    </source>
</evidence>
<dbReference type="GO" id="GO:0005347">
    <property type="term" value="F:ATP transmembrane transporter activity"/>
    <property type="evidence" value="ECO:0007669"/>
    <property type="project" value="TreeGrafter"/>
</dbReference>
<dbReference type="GO" id="GO:0015217">
    <property type="term" value="F:ADP transmembrane transporter activity"/>
    <property type="evidence" value="ECO:0007669"/>
    <property type="project" value="TreeGrafter"/>
</dbReference>
<evidence type="ECO:0000256" key="6">
    <source>
        <dbReference type="ARBA" id="ARBA00022989"/>
    </source>
</evidence>
<keyword evidence="3 10" id="KW-0813">Transport</keyword>
<evidence type="ECO:0000256" key="11">
    <source>
        <dbReference type="SAM" id="Phobius"/>
    </source>
</evidence>
<dbReference type="GO" id="GO:0015228">
    <property type="term" value="F:coenzyme A transmembrane transporter activity"/>
    <property type="evidence" value="ECO:0007669"/>
    <property type="project" value="TreeGrafter"/>
</dbReference>
<feature type="repeat" description="Solcar" evidence="9">
    <location>
        <begin position="87"/>
        <end position="174"/>
    </location>
</feature>
<comment type="similarity">
    <text evidence="2 10">Belongs to the mitochondrial carrier (TC 2.A.29) family.</text>
</comment>
<feature type="repeat" description="Solcar" evidence="9">
    <location>
        <begin position="198"/>
        <end position="294"/>
    </location>
</feature>
<protein>
    <submittedName>
        <fullName evidence="12">Mitochondrial carrier protein</fullName>
    </submittedName>
</protein>
<keyword evidence="7 9" id="KW-0472">Membrane</keyword>
<dbReference type="Pfam" id="PF00153">
    <property type="entry name" value="Mito_carr"/>
    <property type="match status" value="3"/>
</dbReference>
<keyword evidence="5" id="KW-0677">Repeat</keyword>
<evidence type="ECO:0000256" key="9">
    <source>
        <dbReference type="PROSITE-ProRule" id="PRU00282"/>
    </source>
</evidence>
<comment type="subcellular location">
    <subcellularLocation>
        <location evidence="1">Peroxisome membrane</location>
        <topology evidence="1">Multi-pass membrane protein</topology>
    </subcellularLocation>
</comment>
<evidence type="ECO:0000256" key="5">
    <source>
        <dbReference type="ARBA" id="ARBA00022737"/>
    </source>
</evidence>
<feature type="transmembrane region" description="Helical" evidence="11">
    <location>
        <begin position="150"/>
        <end position="171"/>
    </location>
</feature>
<sequence>MKSIFIKQRTTLCLHAGKTMSSPSSKTAAGDNGGSSSIWLSIRRNQILRHVLIASIACSLYYLKIYHTNDLAKKAEQQQQQHQSNNNNNVIHALSGSLGSALSITIFYPLETVRTRLQVSDPNVTPSRWSFSLVYNIYQQEGLKGLYRGWWSLLVALMSLNFCYFYCFHSLRLWLLTFQNDDDISTYFQLLLYKLNGHKMMVDLIAGYLSGCVAVIVTGPLWLVNTRLKLQGVSSVDKGGNDSKNCQYDGMFHGLYTIYKQEGLSTLWKGTFTSIILSLNPAIQLAAYEMLKRHHLIVRNGSRVVWWIVSTIIYHARGSTGSSQENDAVVNSTDGSVMEHFINALLSKFVATLITYPIQLIQTRQRWSKTPDNNTNKPKPTRWVGAATMHDLTEIIQQQGLLGLYRGLESKLMQTCLNSALMFVAYEELVELLTKLLRHD</sequence>
<evidence type="ECO:0000256" key="10">
    <source>
        <dbReference type="RuleBase" id="RU000488"/>
    </source>
</evidence>
<dbReference type="GO" id="GO:0015230">
    <property type="term" value="F:FAD transmembrane transporter activity"/>
    <property type="evidence" value="ECO:0007669"/>
    <property type="project" value="TreeGrafter"/>
</dbReference>
<evidence type="ECO:0000256" key="7">
    <source>
        <dbReference type="ARBA" id="ARBA00023136"/>
    </source>
</evidence>
<evidence type="ECO:0000256" key="8">
    <source>
        <dbReference type="ARBA" id="ARBA00023140"/>
    </source>
</evidence>
<feature type="transmembrane region" description="Helical" evidence="11">
    <location>
        <begin position="205"/>
        <end position="224"/>
    </location>
</feature>
<dbReference type="EMBL" id="JATAAI010000051">
    <property type="protein sequence ID" value="KAK1733288.1"/>
    <property type="molecule type" value="Genomic_DNA"/>
</dbReference>
<dbReference type="GO" id="GO:0080122">
    <property type="term" value="F:AMP transmembrane transporter activity"/>
    <property type="evidence" value="ECO:0007669"/>
    <property type="project" value="TreeGrafter"/>
</dbReference>
<dbReference type="InterPro" id="IPR052217">
    <property type="entry name" value="Mito/Peroxisomal_Carrier"/>
</dbReference>
<dbReference type="PROSITE" id="PS50920">
    <property type="entry name" value="SOLCAR"/>
    <property type="match status" value="3"/>
</dbReference>
<evidence type="ECO:0000256" key="4">
    <source>
        <dbReference type="ARBA" id="ARBA00022692"/>
    </source>
</evidence>
<dbReference type="InterPro" id="IPR018108">
    <property type="entry name" value="MCP_transmembrane"/>
</dbReference>